<name>X1GZB0_9ZZZZ</name>
<gene>
    <name evidence="4" type="ORF">S03H2_48087</name>
</gene>
<dbReference type="Gene3D" id="3.40.50.620">
    <property type="entry name" value="HUPs"/>
    <property type="match status" value="1"/>
</dbReference>
<dbReference type="InterPro" id="IPR014729">
    <property type="entry name" value="Rossmann-like_a/b/a_fold"/>
</dbReference>
<comment type="caution">
    <text evidence="4">The sequence shown here is derived from an EMBL/GenBank/DDBJ whole genome shotgun (WGS) entry which is preliminary data.</text>
</comment>
<dbReference type="PANTHER" id="PTHR43509:SF1">
    <property type="entry name" value="SULFATE ADENYLYLTRANSFERASE"/>
    <property type="match status" value="1"/>
</dbReference>
<dbReference type="Pfam" id="PF14306">
    <property type="entry name" value="PUA_2"/>
    <property type="match status" value="1"/>
</dbReference>
<dbReference type="PANTHER" id="PTHR43509">
    <property type="match status" value="1"/>
</dbReference>
<dbReference type="Gene3D" id="3.10.400.10">
    <property type="entry name" value="Sulfate adenylyltransferase"/>
    <property type="match status" value="1"/>
</dbReference>
<evidence type="ECO:0008006" key="5">
    <source>
        <dbReference type="Google" id="ProtNLM"/>
    </source>
</evidence>
<dbReference type="InterPro" id="IPR015947">
    <property type="entry name" value="PUA-like_sf"/>
</dbReference>
<feature type="domain" description="ATP-sulfurylase PUA-like" evidence="3">
    <location>
        <begin position="3"/>
        <end position="58"/>
    </location>
</feature>
<evidence type="ECO:0000259" key="3">
    <source>
        <dbReference type="Pfam" id="PF14306"/>
    </source>
</evidence>
<accession>X1GZB0</accession>
<dbReference type="InterPro" id="IPR025980">
    <property type="entry name" value="ATP-Sase_PUA-like_dom"/>
</dbReference>
<feature type="domain" description="Sulphate adenylyltransferase catalytic" evidence="2">
    <location>
        <begin position="67"/>
        <end position="265"/>
    </location>
</feature>
<feature type="non-terminal residue" evidence="4">
    <location>
        <position position="265"/>
    </location>
</feature>
<dbReference type="NCBIfam" id="NF003166">
    <property type="entry name" value="PRK04149.1"/>
    <property type="match status" value="1"/>
</dbReference>
<evidence type="ECO:0000313" key="4">
    <source>
        <dbReference type="EMBL" id="GAH62467.1"/>
    </source>
</evidence>
<dbReference type="SUPFAM" id="SSF52374">
    <property type="entry name" value="Nucleotidylyl transferase"/>
    <property type="match status" value="1"/>
</dbReference>
<organism evidence="4">
    <name type="scientific">marine sediment metagenome</name>
    <dbReference type="NCBI Taxonomy" id="412755"/>
    <lineage>
        <taxon>unclassified sequences</taxon>
        <taxon>metagenomes</taxon>
        <taxon>ecological metagenomes</taxon>
    </lineage>
</organism>
<comment type="pathway">
    <text evidence="1">Sulfur metabolism; hydrogen sulfide biosynthesis; sulfite from sulfate: step 1/3.</text>
</comment>
<dbReference type="AlphaFoldDB" id="X1GZB0"/>
<proteinExistence type="predicted"/>
<reference evidence="4" key="1">
    <citation type="journal article" date="2014" name="Front. Microbiol.">
        <title>High frequency of phylogenetically diverse reductive dehalogenase-homologous genes in deep subseafloor sedimentary metagenomes.</title>
        <authorList>
            <person name="Kawai M."/>
            <person name="Futagami T."/>
            <person name="Toyoda A."/>
            <person name="Takaki Y."/>
            <person name="Nishi S."/>
            <person name="Hori S."/>
            <person name="Arai W."/>
            <person name="Tsubouchi T."/>
            <person name="Morono Y."/>
            <person name="Uchiyama I."/>
            <person name="Ito T."/>
            <person name="Fujiyama A."/>
            <person name="Inagaki F."/>
            <person name="Takami H."/>
        </authorList>
    </citation>
    <scope>NUCLEOTIDE SEQUENCE</scope>
    <source>
        <strain evidence="4">Expedition CK06-06</strain>
    </source>
</reference>
<protein>
    <recommendedName>
        <fullName evidence="5">Sulfate adenylyltransferase</fullName>
    </recommendedName>
</protein>
<evidence type="ECO:0000259" key="2">
    <source>
        <dbReference type="Pfam" id="PF01747"/>
    </source>
</evidence>
<feature type="non-terminal residue" evidence="4">
    <location>
        <position position="1"/>
    </location>
</feature>
<dbReference type="Pfam" id="PF01747">
    <property type="entry name" value="ATP-sulfurylase"/>
    <property type="match status" value="1"/>
</dbReference>
<dbReference type="EMBL" id="BARU01030287">
    <property type="protein sequence ID" value="GAH62467.1"/>
    <property type="molecule type" value="Genomic_DNA"/>
</dbReference>
<dbReference type="SUPFAM" id="SSF88697">
    <property type="entry name" value="PUA domain-like"/>
    <property type="match status" value="1"/>
</dbReference>
<dbReference type="GO" id="GO:0004781">
    <property type="term" value="F:sulfate adenylyltransferase (ATP) activity"/>
    <property type="evidence" value="ECO:0007669"/>
    <property type="project" value="InterPro"/>
</dbReference>
<dbReference type="InterPro" id="IPR024951">
    <property type="entry name" value="Sulfurylase_cat_dom"/>
</dbReference>
<evidence type="ECO:0000256" key="1">
    <source>
        <dbReference type="ARBA" id="ARBA00005048"/>
    </source>
</evidence>
<sequence length="265" mass="30585">VDEMGNYSALLFVEDKFSFDKEKISKNVFGTVDKSHPGVYEMLNKKDYFIGGKIDLIDDSREPFPEFNLDTRETRVLFREKGWNTVVAFQTRNPIHRAHEYIQRCALEVVDGLFINPLMGRKKSGDFKDEVILETYKKMMNDFYPKDRVVMSILPTRMHYAGPREAIHHAIMRKNFGCTHFVVGRDHAGVGKFYGTFDAQRMFDRFPDLGIEPLKFEHSFYCKKCASIATAKTCGHSDSDRVKPSGTVIREMISKKECPPGEIMR</sequence>